<proteinExistence type="predicted"/>
<keyword evidence="1" id="KW-1133">Transmembrane helix</keyword>
<evidence type="ECO:0000313" key="2">
    <source>
        <dbReference type="EMBL" id="KAK9974233.1"/>
    </source>
</evidence>
<gene>
    <name evidence="2" type="ORF">ABG768_022339</name>
</gene>
<accession>A0AAW2AMC1</accession>
<dbReference type="EMBL" id="JAWDJR010000005">
    <property type="protein sequence ID" value="KAK9974233.1"/>
    <property type="molecule type" value="Genomic_DNA"/>
</dbReference>
<comment type="caution">
    <text evidence="2">The sequence shown here is derived from an EMBL/GenBank/DDBJ whole genome shotgun (WGS) entry which is preliminary data.</text>
</comment>
<dbReference type="Proteomes" id="UP001479290">
    <property type="component" value="Unassembled WGS sequence"/>
</dbReference>
<keyword evidence="1" id="KW-0812">Transmembrane</keyword>
<keyword evidence="1" id="KW-0472">Membrane</keyword>
<name>A0AAW2AMC1_CULAL</name>
<reference evidence="2 3" key="1">
    <citation type="submission" date="2024-05" db="EMBL/GenBank/DDBJ databases">
        <title>A high-quality chromosomal-level genome assembly of Topmouth culter (Culter alburnus).</title>
        <authorList>
            <person name="Zhao H."/>
        </authorList>
    </citation>
    <scope>NUCLEOTIDE SEQUENCE [LARGE SCALE GENOMIC DNA]</scope>
    <source>
        <strain evidence="2">CATC2023</strain>
        <tissue evidence="2">Muscle</tissue>
    </source>
</reference>
<feature type="non-terminal residue" evidence="2">
    <location>
        <position position="62"/>
    </location>
</feature>
<evidence type="ECO:0000256" key="1">
    <source>
        <dbReference type="SAM" id="Phobius"/>
    </source>
</evidence>
<evidence type="ECO:0000313" key="3">
    <source>
        <dbReference type="Proteomes" id="UP001479290"/>
    </source>
</evidence>
<organism evidence="2 3">
    <name type="scientific">Culter alburnus</name>
    <name type="common">Topmouth culter</name>
    <dbReference type="NCBI Taxonomy" id="194366"/>
    <lineage>
        <taxon>Eukaryota</taxon>
        <taxon>Metazoa</taxon>
        <taxon>Chordata</taxon>
        <taxon>Craniata</taxon>
        <taxon>Vertebrata</taxon>
        <taxon>Euteleostomi</taxon>
        <taxon>Actinopterygii</taxon>
        <taxon>Neopterygii</taxon>
        <taxon>Teleostei</taxon>
        <taxon>Ostariophysi</taxon>
        <taxon>Cypriniformes</taxon>
        <taxon>Xenocyprididae</taxon>
        <taxon>Xenocypridinae</taxon>
        <taxon>Culter</taxon>
    </lineage>
</organism>
<dbReference type="AlphaFoldDB" id="A0AAW2AMC1"/>
<keyword evidence="3" id="KW-1185">Reference proteome</keyword>
<protein>
    <submittedName>
        <fullName evidence="2">Uncharacterized protein</fullName>
    </submittedName>
</protein>
<feature type="transmembrane region" description="Helical" evidence="1">
    <location>
        <begin position="37"/>
        <end position="61"/>
    </location>
</feature>
<sequence length="62" mass="6973">MSWGILSFDTERYIQYPPDDSHLLSIETELEVPSQALTVLIASLSVIFGLIAMAIIFVLLYK</sequence>